<sequence>MKKVQRPSPGFWRAPKAGCAKFNVDAAVKGGVGVAGIGGVLRDHTGNVLSSFSKSIGVSDPTSAELQGILEACRHFASSPWFGVKSLIIESDSELAINWIKNPLQAPAGFSDLIQKCKYFADKFRLSFDFVFREGNAEAHRLAKLGLGRS</sequence>
<dbReference type="PANTHER" id="PTHR47723">
    <property type="entry name" value="OS05G0353850 PROTEIN"/>
    <property type="match status" value="1"/>
</dbReference>
<evidence type="ECO:0000313" key="2">
    <source>
        <dbReference type="EMBL" id="KAK9037905.1"/>
    </source>
</evidence>
<name>A0ABR2TKC2_9ROSI</name>
<dbReference type="CDD" id="cd06222">
    <property type="entry name" value="RNase_H_like"/>
    <property type="match status" value="1"/>
</dbReference>
<dbReference type="Proteomes" id="UP001396334">
    <property type="component" value="Unassembled WGS sequence"/>
</dbReference>
<feature type="domain" description="RNase H type-1" evidence="1">
    <location>
        <begin position="23"/>
        <end position="145"/>
    </location>
</feature>
<protein>
    <recommendedName>
        <fullName evidence="1">RNase H type-1 domain-containing protein</fullName>
    </recommendedName>
</protein>
<reference evidence="2 3" key="1">
    <citation type="journal article" date="2024" name="G3 (Bethesda)">
        <title>Genome assembly of Hibiscus sabdariffa L. provides insights into metabolisms of medicinal natural products.</title>
        <authorList>
            <person name="Kim T."/>
        </authorList>
    </citation>
    <scope>NUCLEOTIDE SEQUENCE [LARGE SCALE GENOMIC DNA]</scope>
    <source>
        <strain evidence="2">TK-2024</strain>
        <tissue evidence="2">Old leaves</tissue>
    </source>
</reference>
<dbReference type="InterPro" id="IPR002156">
    <property type="entry name" value="RNaseH_domain"/>
</dbReference>
<dbReference type="EMBL" id="JBBPBN010000005">
    <property type="protein sequence ID" value="KAK9037905.1"/>
    <property type="molecule type" value="Genomic_DNA"/>
</dbReference>
<dbReference type="InterPro" id="IPR012337">
    <property type="entry name" value="RNaseH-like_sf"/>
</dbReference>
<organism evidence="2 3">
    <name type="scientific">Hibiscus sabdariffa</name>
    <name type="common">roselle</name>
    <dbReference type="NCBI Taxonomy" id="183260"/>
    <lineage>
        <taxon>Eukaryota</taxon>
        <taxon>Viridiplantae</taxon>
        <taxon>Streptophyta</taxon>
        <taxon>Embryophyta</taxon>
        <taxon>Tracheophyta</taxon>
        <taxon>Spermatophyta</taxon>
        <taxon>Magnoliopsida</taxon>
        <taxon>eudicotyledons</taxon>
        <taxon>Gunneridae</taxon>
        <taxon>Pentapetalae</taxon>
        <taxon>rosids</taxon>
        <taxon>malvids</taxon>
        <taxon>Malvales</taxon>
        <taxon>Malvaceae</taxon>
        <taxon>Malvoideae</taxon>
        <taxon>Hibiscus</taxon>
    </lineage>
</organism>
<gene>
    <name evidence="2" type="ORF">V6N11_022804</name>
</gene>
<dbReference type="PANTHER" id="PTHR47723:SF19">
    <property type="entry name" value="POLYNUCLEOTIDYL TRANSFERASE, RIBONUCLEASE H-LIKE SUPERFAMILY PROTEIN"/>
    <property type="match status" value="1"/>
</dbReference>
<evidence type="ECO:0000313" key="3">
    <source>
        <dbReference type="Proteomes" id="UP001396334"/>
    </source>
</evidence>
<dbReference type="Pfam" id="PF13456">
    <property type="entry name" value="RVT_3"/>
    <property type="match status" value="1"/>
</dbReference>
<proteinExistence type="predicted"/>
<dbReference type="InterPro" id="IPR044730">
    <property type="entry name" value="RNase_H-like_dom_plant"/>
</dbReference>
<dbReference type="InterPro" id="IPR036397">
    <property type="entry name" value="RNaseH_sf"/>
</dbReference>
<accession>A0ABR2TKC2</accession>
<keyword evidence="3" id="KW-1185">Reference proteome</keyword>
<evidence type="ECO:0000259" key="1">
    <source>
        <dbReference type="Pfam" id="PF13456"/>
    </source>
</evidence>
<dbReference type="SUPFAM" id="SSF53098">
    <property type="entry name" value="Ribonuclease H-like"/>
    <property type="match status" value="1"/>
</dbReference>
<dbReference type="InterPro" id="IPR053151">
    <property type="entry name" value="RNase_H-like"/>
</dbReference>
<comment type="caution">
    <text evidence="2">The sequence shown here is derived from an EMBL/GenBank/DDBJ whole genome shotgun (WGS) entry which is preliminary data.</text>
</comment>
<dbReference type="Gene3D" id="3.30.420.10">
    <property type="entry name" value="Ribonuclease H-like superfamily/Ribonuclease H"/>
    <property type="match status" value="1"/>
</dbReference>